<evidence type="ECO:0000256" key="2">
    <source>
        <dbReference type="SAM" id="Phobius"/>
    </source>
</evidence>
<dbReference type="InterPro" id="IPR036465">
    <property type="entry name" value="vWFA_dom_sf"/>
</dbReference>
<feature type="compositionally biased region" description="Pro residues" evidence="1">
    <location>
        <begin position="917"/>
        <end position="928"/>
    </location>
</feature>
<dbReference type="Pfam" id="PF13519">
    <property type="entry name" value="VWA_2"/>
    <property type="match status" value="1"/>
</dbReference>
<dbReference type="EMBL" id="JACZDF010000001">
    <property type="protein sequence ID" value="MBD9697903.1"/>
    <property type="molecule type" value="Genomic_DNA"/>
</dbReference>
<feature type="signal peptide" evidence="3">
    <location>
        <begin position="1"/>
        <end position="27"/>
    </location>
</feature>
<keyword evidence="2" id="KW-0812">Transmembrane</keyword>
<keyword evidence="2" id="KW-1133">Transmembrane helix</keyword>
<dbReference type="Proteomes" id="UP000642107">
    <property type="component" value="Unassembled WGS sequence"/>
</dbReference>
<dbReference type="SUPFAM" id="SSF53300">
    <property type="entry name" value="vWA-like"/>
    <property type="match status" value="1"/>
</dbReference>
<feature type="compositionally biased region" description="Basic and acidic residues" evidence="1">
    <location>
        <begin position="906"/>
        <end position="915"/>
    </location>
</feature>
<evidence type="ECO:0000259" key="4">
    <source>
        <dbReference type="PROSITE" id="PS50234"/>
    </source>
</evidence>
<protein>
    <submittedName>
        <fullName evidence="5">VWA domain-containing protein</fullName>
    </submittedName>
</protein>
<feature type="chain" id="PRO_5047249458" evidence="3">
    <location>
        <begin position="28"/>
        <end position="941"/>
    </location>
</feature>
<feature type="region of interest" description="Disordered" evidence="1">
    <location>
        <begin position="816"/>
        <end position="941"/>
    </location>
</feature>
<dbReference type="RefSeq" id="WP_192276507.1">
    <property type="nucleotide sequence ID" value="NZ_JACZDF010000001.1"/>
</dbReference>
<dbReference type="InterPro" id="IPR002035">
    <property type="entry name" value="VWF_A"/>
</dbReference>
<feature type="compositionally biased region" description="Low complexity" evidence="1">
    <location>
        <begin position="888"/>
        <end position="903"/>
    </location>
</feature>
<organism evidence="5 6">
    <name type="scientific">Flavimobilis rhizosphaerae</name>
    <dbReference type="NCBI Taxonomy" id="2775421"/>
    <lineage>
        <taxon>Bacteria</taxon>
        <taxon>Bacillati</taxon>
        <taxon>Actinomycetota</taxon>
        <taxon>Actinomycetes</taxon>
        <taxon>Micrococcales</taxon>
        <taxon>Jonesiaceae</taxon>
        <taxon>Flavimobilis</taxon>
    </lineage>
</organism>
<evidence type="ECO:0000256" key="3">
    <source>
        <dbReference type="SAM" id="SignalP"/>
    </source>
</evidence>
<keyword evidence="6" id="KW-1185">Reference proteome</keyword>
<dbReference type="Gene3D" id="3.40.50.410">
    <property type="entry name" value="von Willebrand factor, type A domain"/>
    <property type="match status" value="1"/>
</dbReference>
<gene>
    <name evidence="5" type="ORF">IGS67_00100</name>
</gene>
<comment type="caution">
    <text evidence="5">The sequence shown here is derived from an EMBL/GenBank/DDBJ whole genome shotgun (WGS) entry which is preliminary data.</text>
</comment>
<name>A0ABR9DLN3_9MICO</name>
<keyword evidence="2" id="KW-0472">Membrane</keyword>
<accession>A0ABR9DLN3</accession>
<proteinExistence type="predicted"/>
<evidence type="ECO:0000313" key="5">
    <source>
        <dbReference type="EMBL" id="MBD9697903.1"/>
    </source>
</evidence>
<keyword evidence="3" id="KW-0732">Signal</keyword>
<dbReference type="PROSITE" id="PS50234">
    <property type="entry name" value="VWFA"/>
    <property type="match status" value="1"/>
</dbReference>
<sequence>MRASSRLAAVALAAALVLAPVAAPASAQELSEPGELAMAQIAGCAASSDNLLVSVVVDESGSLRQNDPKNERVDGVISAIDMLADLRRSTGGELEVEMSLSVFAEGYERLVDWAPLDKANAERFRSVAAGDLPGRNRGSYTDYRAALLGAQKDLDAREAKLDGTSCKTVLWFTDGALDVEGDIDEAVTDLCTEQGIVDSLRASHISILALALFTDASKIPAKQKELLRAVAEGSGDGVSCGQVPIRSDSSAGAFFHASDASALRLAFAGISALIGGASRSGSFTCPSDECVDGVVTFPVDRGIAGAQFIVDSLTDGTRLEVAGPDGKAVPLEPGETTVPGGTLDVASRAGLTTATLEFADVDGPHVGDWTLRARDGAGKPARIAADLFYAWGAELSIDAPSGVVVGEASPLSVQVTINGRPVSADWYRNLDVRLNAGSEAVSLVPDGDAFVGELTLPASGAPSEIAFTASASATTDPSGLRLAPFSARTVLPTRLPAAFPTLSPTRLTLPAMETRDGVTGTLTVTGGEDGPARLCLVGTDLVGPQNAGALTLSPSQECLTVAAGATERWDFTLRTASLADGLVSGQMQVEITDETTGDTVTIATPVSGSMARPVDESLRWGLVAGLLAASIILPLILLALGNWVVGRYRLTALTRAASVPVTLTPQGVRRRGEAVATGLIDPDDLEAVGLGASRRRSFRARGVELTHRLPWWPLKEPRAVATASDSSIVVSGTGRFTDASGHEAPVTTALEQSWVLLVDPTTLTETSAEGRLVFVDEDKGLLELMDSRTARLTTFHGWETLWGRVVAASAHRAAGAERKAAAKQGASRGPRRGAQPATDAPAPMDTGDAPPPLFASTGASSDGSPPLFSDGHGSAGGPPPLFSDRTAGTTSSGQPGSPGSTRGRGSRRDRGRTDETPTPPPAGPSTPPPDDDSTTPPPLAF</sequence>
<evidence type="ECO:0000313" key="6">
    <source>
        <dbReference type="Proteomes" id="UP000642107"/>
    </source>
</evidence>
<reference evidence="5 6" key="1">
    <citation type="submission" date="2020-09" db="EMBL/GenBank/DDBJ databases">
        <title>Flavimobilis rhizosphaerae sp. nov., isolated from rhizosphere soil of Spartina alterniflora.</title>
        <authorList>
            <person name="Hanqin C."/>
        </authorList>
    </citation>
    <scope>NUCLEOTIDE SEQUENCE [LARGE SCALE GENOMIC DNA]</scope>
    <source>
        <strain evidence="5 6">GY 10621</strain>
    </source>
</reference>
<feature type="transmembrane region" description="Helical" evidence="2">
    <location>
        <begin position="620"/>
        <end position="645"/>
    </location>
</feature>
<evidence type="ECO:0000256" key="1">
    <source>
        <dbReference type="SAM" id="MobiDB-lite"/>
    </source>
</evidence>
<feature type="domain" description="VWFA" evidence="4">
    <location>
        <begin position="52"/>
        <end position="270"/>
    </location>
</feature>